<protein>
    <submittedName>
        <fullName evidence="1">Uncharacterized protein</fullName>
    </submittedName>
</protein>
<evidence type="ECO:0000313" key="2">
    <source>
        <dbReference type="Proteomes" id="UP000257136"/>
    </source>
</evidence>
<evidence type="ECO:0000313" key="1">
    <source>
        <dbReference type="EMBL" id="REH00757.1"/>
    </source>
</evidence>
<dbReference type="AlphaFoldDB" id="A0A3E0EUB9"/>
<comment type="caution">
    <text evidence="1">The sequence shown here is derived from an EMBL/GenBank/DDBJ whole genome shotgun (WGS) entry which is preliminary data.</text>
</comment>
<accession>A0A3E0EUB9</accession>
<dbReference type="Proteomes" id="UP000257136">
    <property type="component" value="Unassembled WGS sequence"/>
</dbReference>
<reference evidence="1 2" key="1">
    <citation type="submission" date="2018-08" db="EMBL/GenBank/DDBJ databases">
        <title>Genomic Encyclopedia of Archaeal and Bacterial Type Strains, Phase II (KMG-II): from individual species to whole genera.</title>
        <authorList>
            <person name="Goeker M."/>
        </authorList>
    </citation>
    <scope>NUCLEOTIDE SEQUENCE [LARGE SCALE GENOMIC DNA]</scope>
    <source>
        <strain evidence="1 2">DSM 100880</strain>
    </source>
</reference>
<proteinExistence type="predicted"/>
<keyword evidence="2" id="KW-1185">Reference proteome</keyword>
<name>A0A3E0EUB9_9FLAO</name>
<dbReference type="EMBL" id="QUNI01000002">
    <property type="protein sequence ID" value="REH00757.1"/>
    <property type="molecule type" value="Genomic_DNA"/>
</dbReference>
<gene>
    <name evidence="1" type="ORF">C8P67_1021</name>
</gene>
<organism evidence="1 2">
    <name type="scientific">Flavobacterium aquicola</name>
    <dbReference type="NCBI Taxonomy" id="1682742"/>
    <lineage>
        <taxon>Bacteria</taxon>
        <taxon>Pseudomonadati</taxon>
        <taxon>Bacteroidota</taxon>
        <taxon>Flavobacteriia</taxon>
        <taxon>Flavobacteriales</taxon>
        <taxon>Flavobacteriaceae</taxon>
        <taxon>Flavobacterium</taxon>
    </lineage>
</organism>
<sequence>MVTHEKQALEVNTNEYRQPITATTTDLGNWLIGKLVLYLESFGKSEEWA</sequence>